<dbReference type="AlphaFoldDB" id="A0A1D8NC09"/>
<name>A0A1D8NC09_YARLL</name>
<dbReference type="RefSeq" id="XP_068138605.1">
    <property type="nucleotide sequence ID" value="XM_068282504.1"/>
</dbReference>
<dbReference type="VEuPathDB" id="FungiDB:YALI1_C28661g"/>
<sequence>MLGRHFVVILKPPLPEVSPIYMRLKCRAGVNTAYTRKSARDRQLPPGDQWAVRVGKRGSKEKGQKACCNRQSSSFPVHLCSFSPPQLLLVHLLVSLVFSHHDKLDARFGVQF</sequence>
<protein>
    <submittedName>
        <fullName evidence="1">Uncharacterized protein</fullName>
    </submittedName>
</protein>
<dbReference type="EMBL" id="CP017555">
    <property type="protein sequence ID" value="AOW03165.1"/>
    <property type="molecule type" value="Genomic_DNA"/>
</dbReference>
<organism evidence="1 2">
    <name type="scientific">Yarrowia lipolytica</name>
    <name type="common">Candida lipolytica</name>
    <dbReference type="NCBI Taxonomy" id="4952"/>
    <lineage>
        <taxon>Eukaryota</taxon>
        <taxon>Fungi</taxon>
        <taxon>Dikarya</taxon>
        <taxon>Ascomycota</taxon>
        <taxon>Saccharomycotina</taxon>
        <taxon>Dipodascomycetes</taxon>
        <taxon>Dipodascales</taxon>
        <taxon>Dipodascales incertae sedis</taxon>
        <taxon>Yarrowia</taxon>
    </lineage>
</organism>
<evidence type="ECO:0000313" key="2">
    <source>
        <dbReference type="Proteomes" id="UP000182444"/>
    </source>
</evidence>
<evidence type="ECO:0000313" key="1">
    <source>
        <dbReference type="EMBL" id="AOW03165.1"/>
    </source>
</evidence>
<proteinExistence type="predicted"/>
<accession>A0A1D8NC09</accession>
<reference evidence="1 2" key="1">
    <citation type="journal article" date="2016" name="PLoS ONE">
        <title>Sequence Assembly of Yarrowia lipolytica Strain W29/CLIB89 Shows Transposable Element Diversity.</title>
        <authorList>
            <person name="Magnan C."/>
            <person name="Yu J."/>
            <person name="Chang I."/>
            <person name="Jahn E."/>
            <person name="Kanomata Y."/>
            <person name="Wu J."/>
            <person name="Zeller M."/>
            <person name="Oakes M."/>
            <person name="Baldi P."/>
            <person name="Sandmeyer S."/>
        </authorList>
    </citation>
    <scope>NUCLEOTIDE SEQUENCE [LARGE SCALE GENOMIC DNA]</scope>
    <source>
        <strain evidence="2">CLIB89(W29)</strain>
    </source>
</reference>
<gene>
    <name evidence="1" type="ORF">YALI1_C28661g</name>
</gene>
<dbReference type="Proteomes" id="UP000182444">
    <property type="component" value="Chromosome 1C"/>
</dbReference>
<dbReference type="GeneID" id="94583132"/>